<evidence type="ECO:0000256" key="4">
    <source>
        <dbReference type="ARBA" id="ARBA00022603"/>
    </source>
</evidence>
<dbReference type="KEGG" id="dfg:B0537_11160"/>
<dbReference type="STRING" id="1833852.B0537_11160"/>
<dbReference type="Proteomes" id="UP000189464">
    <property type="component" value="Chromosome"/>
</dbReference>
<evidence type="ECO:0000313" key="12">
    <source>
        <dbReference type="EMBL" id="AQS59588.1"/>
    </source>
</evidence>
<dbReference type="GO" id="GO:0032259">
    <property type="term" value="P:methylation"/>
    <property type="evidence" value="ECO:0007669"/>
    <property type="project" value="UniProtKB-KW"/>
</dbReference>
<feature type="domain" description="Methylguanine DNA methyltransferase ribonuclease-like" evidence="11">
    <location>
        <begin position="6"/>
        <end position="68"/>
    </location>
</feature>
<evidence type="ECO:0000256" key="8">
    <source>
        <dbReference type="ARBA" id="ARBA00049348"/>
    </source>
</evidence>
<dbReference type="GO" id="GO:0003908">
    <property type="term" value="F:methylated-DNA-[protein]-cysteine S-methyltransferase activity"/>
    <property type="evidence" value="ECO:0007669"/>
    <property type="project" value="UniProtKB-UniRule"/>
</dbReference>
<dbReference type="FunFam" id="1.10.10.10:FF:000214">
    <property type="entry name" value="Methylated-DNA--protein-cysteine methyltransferase"/>
    <property type="match status" value="1"/>
</dbReference>
<dbReference type="NCBIfam" id="TIGR00589">
    <property type="entry name" value="ogt"/>
    <property type="match status" value="1"/>
</dbReference>
<evidence type="ECO:0000259" key="10">
    <source>
        <dbReference type="Pfam" id="PF01035"/>
    </source>
</evidence>
<keyword evidence="13" id="KW-1185">Reference proteome</keyword>
<evidence type="ECO:0000259" key="11">
    <source>
        <dbReference type="Pfam" id="PF02870"/>
    </source>
</evidence>
<keyword evidence="6 9" id="KW-0227">DNA damage</keyword>
<dbReference type="PANTHER" id="PTHR10815:SF5">
    <property type="entry name" value="METHYLATED-DNA--PROTEIN-CYSTEINE METHYLTRANSFERASE"/>
    <property type="match status" value="1"/>
</dbReference>
<comment type="catalytic activity">
    <reaction evidence="8 9">
        <text>a 6-O-methyl-2'-deoxyguanosine in DNA + L-cysteinyl-[protein] = S-methyl-L-cysteinyl-[protein] + a 2'-deoxyguanosine in DNA</text>
        <dbReference type="Rhea" id="RHEA:24000"/>
        <dbReference type="Rhea" id="RHEA-COMP:10131"/>
        <dbReference type="Rhea" id="RHEA-COMP:10132"/>
        <dbReference type="Rhea" id="RHEA-COMP:11367"/>
        <dbReference type="Rhea" id="RHEA-COMP:11368"/>
        <dbReference type="ChEBI" id="CHEBI:29950"/>
        <dbReference type="ChEBI" id="CHEBI:82612"/>
        <dbReference type="ChEBI" id="CHEBI:85445"/>
        <dbReference type="ChEBI" id="CHEBI:85448"/>
        <dbReference type="EC" id="2.1.1.63"/>
    </reaction>
</comment>
<dbReference type="GO" id="GO:0005737">
    <property type="term" value="C:cytoplasm"/>
    <property type="evidence" value="ECO:0007669"/>
    <property type="project" value="UniProtKB-SubCell"/>
</dbReference>
<evidence type="ECO:0000313" key="13">
    <source>
        <dbReference type="Proteomes" id="UP000189464"/>
    </source>
</evidence>
<sequence>MKNVFYYQTELGVIGIADNGAAITDVFFGQEAAPKELVEKETPLIKKAITEIKEYLAGKRTSFDLPLEMKGTDFQKATWQALLTIPYGETRSYKQIAEQIGRPKACRAIGMANNRNPISIIVPCHRVIGANGSLVGYGGGLELKARLLSLEKANKS</sequence>
<proteinExistence type="inferred from homology"/>
<dbReference type="SUPFAM" id="SSF46767">
    <property type="entry name" value="Methylated DNA-protein cysteine methyltransferase, C-terminal domain"/>
    <property type="match status" value="1"/>
</dbReference>
<dbReference type="InterPro" id="IPR036388">
    <property type="entry name" value="WH-like_DNA-bd_sf"/>
</dbReference>
<evidence type="ECO:0000256" key="1">
    <source>
        <dbReference type="ARBA" id="ARBA00001286"/>
    </source>
</evidence>
<dbReference type="RefSeq" id="WP_077714654.1">
    <property type="nucleotide sequence ID" value="NZ_CP019698.1"/>
</dbReference>
<dbReference type="HAMAP" id="MF_00772">
    <property type="entry name" value="OGT"/>
    <property type="match status" value="1"/>
</dbReference>
<dbReference type="CDD" id="cd06445">
    <property type="entry name" value="ATase"/>
    <property type="match status" value="1"/>
</dbReference>
<feature type="domain" description="Methylated-DNA-[protein]-cysteine S-methyltransferase DNA binding" evidence="10">
    <location>
        <begin position="73"/>
        <end position="152"/>
    </location>
</feature>
<dbReference type="Gene3D" id="3.30.160.70">
    <property type="entry name" value="Methylated DNA-protein cysteine methyltransferase domain"/>
    <property type="match status" value="1"/>
</dbReference>
<organism evidence="12 13">
    <name type="scientific">Desulforamulus ferrireducens</name>
    <dbReference type="NCBI Taxonomy" id="1833852"/>
    <lineage>
        <taxon>Bacteria</taxon>
        <taxon>Bacillati</taxon>
        <taxon>Bacillota</taxon>
        <taxon>Clostridia</taxon>
        <taxon>Eubacteriales</taxon>
        <taxon>Peptococcaceae</taxon>
        <taxon>Desulforamulus</taxon>
    </lineage>
</organism>
<accession>A0A1S6IXS6</accession>
<feature type="active site" description="Nucleophile; methyl group acceptor" evidence="9">
    <location>
        <position position="124"/>
    </location>
</feature>
<dbReference type="PANTHER" id="PTHR10815">
    <property type="entry name" value="METHYLATED-DNA--PROTEIN-CYSTEINE METHYLTRANSFERASE"/>
    <property type="match status" value="1"/>
</dbReference>
<evidence type="ECO:0000256" key="2">
    <source>
        <dbReference type="ARBA" id="ARBA00008711"/>
    </source>
</evidence>
<gene>
    <name evidence="12" type="ORF">B0537_11160</name>
</gene>
<reference evidence="12 13" key="1">
    <citation type="journal article" date="2016" name="Int. J. Syst. Evol. Microbiol.">
        <title>Desulfotomaculum ferrireducens sp. nov., a moderately thermophilic sulfate-reducing and dissimilatory Fe(III)-reducing bacterium isolated from compost.</title>
        <authorList>
            <person name="Yang G."/>
            <person name="Guo J."/>
            <person name="Zhuang L."/>
            <person name="Yuan Y."/>
            <person name="Zhou S."/>
        </authorList>
    </citation>
    <scope>NUCLEOTIDE SEQUENCE [LARGE SCALE GENOMIC DNA]</scope>
    <source>
        <strain evidence="12 13">GSS09</strain>
    </source>
</reference>
<dbReference type="InterPro" id="IPR036631">
    <property type="entry name" value="MGMT_N_sf"/>
</dbReference>
<dbReference type="Pfam" id="PF01035">
    <property type="entry name" value="DNA_binding_1"/>
    <property type="match status" value="1"/>
</dbReference>
<evidence type="ECO:0000256" key="9">
    <source>
        <dbReference type="HAMAP-Rule" id="MF_00772"/>
    </source>
</evidence>
<dbReference type="InterPro" id="IPR014048">
    <property type="entry name" value="MethylDNA_cys_MeTrfase_DNA-bd"/>
</dbReference>
<keyword evidence="7 9" id="KW-0234">DNA repair</keyword>
<dbReference type="InterPro" id="IPR023546">
    <property type="entry name" value="MGMT"/>
</dbReference>
<dbReference type="SUPFAM" id="SSF53155">
    <property type="entry name" value="Methylated DNA-protein cysteine methyltransferase domain"/>
    <property type="match status" value="1"/>
</dbReference>
<evidence type="ECO:0000256" key="3">
    <source>
        <dbReference type="ARBA" id="ARBA00022490"/>
    </source>
</evidence>
<dbReference type="AlphaFoldDB" id="A0A1S6IXS6"/>
<name>A0A1S6IXS6_9FIRM</name>
<dbReference type="InterPro" id="IPR001497">
    <property type="entry name" value="MethylDNA_cys_MeTrfase_AS"/>
</dbReference>
<dbReference type="OrthoDB" id="9789813at2"/>
<protein>
    <recommendedName>
        <fullName evidence="9">Methylated-DNA--protein-cysteine methyltransferase</fullName>
        <ecNumber evidence="9">2.1.1.63</ecNumber>
    </recommendedName>
    <alternativeName>
        <fullName evidence="9">6-O-methylguanine-DNA methyltransferase</fullName>
        <shortName evidence="9">MGMT</shortName>
    </alternativeName>
    <alternativeName>
        <fullName evidence="9">O-6-methylguanine-DNA-alkyltransferase</fullName>
    </alternativeName>
</protein>
<dbReference type="Gene3D" id="1.10.10.10">
    <property type="entry name" value="Winged helix-like DNA-binding domain superfamily/Winged helix DNA-binding domain"/>
    <property type="match status" value="1"/>
</dbReference>
<dbReference type="GO" id="GO:0006307">
    <property type="term" value="P:DNA alkylation repair"/>
    <property type="evidence" value="ECO:0007669"/>
    <property type="project" value="UniProtKB-UniRule"/>
</dbReference>
<keyword evidence="4 9" id="KW-0489">Methyltransferase</keyword>
<evidence type="ECO:0000256" key="6">
    <source>
        <dbReference type="ARBA" id="ARBA00022763"/>
    </source>
</evidence>
<comment type="catalytic activity">
    <reaction evidence="1 9">
        <text>a 4-O-methyl-thymidine in DNA + L-cysteinyl-[protein] = a thymidine in DNA + S-methyl-L-cysteinyl-[protein]</text>
        <dbReference type="Rhea" id="RHEA:53428"/>
        <dbReference type="Rhea" id="RHEA-COMP:10131"/>
        <dbReference type="Rhea" id="RHEA-COMP:10132"/>
        <dbReference type="Rhea" id="RHEA-COMP:13555"/>
        <dbReference type="Rhea" id="RHEA-COMP:13556"/>
        <dbReference type="ChEBI" id="CHEBI:29950"/>
        <dbReference type="ChEBI" id="CHEBI:82612"/>
        <dbReference type="ChEBI" id="CHEBI:137386"/>
        <dbReference type="ChEBI" id="CHEBI:137387"/>
        <dbReference type="EC" id="2.1.1.63"/>
    </reaction>
</comment>
<keyword evidence="3 9" id="KW-0963">Cytoplasm</keyword>
<evidence type="ECO:0000256" key="7">
    <source>
        <dbReference type="ARBA" id="ARBA00023204"/>
    </source>
</evidence>
<comment type="miscellaneous">
    <text evidence="9">This enzyme catalyzes only one turnover and therefore is not strictly catalytic. According to one definition, an enzyme is a biocatalyst that acts repeatedly and over many reaction cycles.</text>
</comment>
<dbReference type="Pfam" id="PF02870">
    <property type="entry name" value="Methyltransf_1N"/>
    <property type="match status" value="1"/>
</dbReference>
<dbReference type="EMBL" id="CP019698">
    <property type="protein sequence ID" value="AQS59588.1"/>
    <property type="molecule type" value="Genomic_DNA"/>
</dbReference>
<comment type="subcellular location">
    <subcellularLocation>
        <location evidence="9">Cytoplasm</location>
    </subcellularLocation>
</comment>
<keyword evidence="5 9" id="KW-0808">Transferase</keyword>
<dbReference type="EC" id="2.1.1.63" evidence="9"/>
<comment type="function">
    <text evidence="9">Involved in the cellular defense against the biological effects of O6-methylguanine (O6-MeG) and O4-methylthymine (O4-MeT) in DNA. Repairs the methylated nucleobase in DNA by stoichiometrically transferring the methyl group to a cysteine residue in the enzyme. This is a suicide reaction: the enzyme is irreversibly inactivated.</text>
</comment>
<dbReference type="InterPro" id="IPR036217">
    <property type="entry name" value="MethylDNA_cys_MeTrfase_DNAb"/>
</dbReference>
<dbReference type="PROSITE" id="PS00374">
    <property type="entry name" value="MGMT"/>
    <property type="match status" value="1"/>
</dbReference>
<evidence type="ECO:0000256" key="5">
    <source>
        <dbReference type="ARBA" id="ARBA00022679"/>
    </source>
</evidence>
<dbReference type="InterPro" id="IPR008332">
    <property type="entry name" value="MethylG_MeTrfase_N"/>
</dbReference>
<comment type="similarity">
    <text evidence="2 9">Belongs to the MGMT family.</text>
</comment>